<name>A0A9Q5ZG55_NOSLI</name>
<dbReference type="Proteomes" id="UP000222310">
    <property type="component" value="Unassembled WGS sequence"/>
</dbReference>
<organism evidence="1 2">
    <name type="scientific">Nostoc linckia z8</name>
    <dbReference type="NCBI Taxonomy" id="1628746"/>
    <lineage>
        <taxon>Bacteria</taxon>
        <taxon>Bacillati</taxon>
        <taxon>Cyanobacteriota</taxon>
        <taxon>Cyanophyceae</taxon>
        <taxon>Nostocales</taxon>
        <taxon>Nostocaceae</taxon>
        <taxon>Nostoc</taxon>
    </lineage>
</organism>
<reference evidence="1 2" key="1">
    <citation type="submission" date="2015-02" db="EMBL/GenBank/DDBJ databases">
        <title>Nostoc linckia genome annotation.</title>
        <authorList>
            <person name="Zhou Z."/>
        </authorList>
    </citation>
    <scope>NUCLEOTIDE SEQUENCE [LARGE SCALE GENOMIC DNA]</scope>
    <source>
        <strain evidence="2">z8</strain>
    </source>
</reference>
<gene>
    <name evidence="1" type="ORF">VF08_03475</name>
</gene>
<comment type="caution">
    <text evidence="1">The sequence shown here is derived from an EMBL/GenBank/DDBJ whole genome shotgun (WGS) entry which is preliminary data.</text>
</comment>
<accession>A0A9Q5ZG55</accession>
<dbReference type="GeneID" id="57094365"/>
<dbReference type="AlphaFoldDB" id="A0A9Q5ZG55"/>
<proteinExistence type="predicted"/>
<sequence>MNIDQIRDMMLLLHREDFKVTDWVKVIDSDSKRYLCVGEVIECSDGHFKVDFKDGEKEWFKYNKISRTYEPPEDKYEDEGTVNWWPVKKE</sequence>
<dbReference type="EMBL" id="LAHD01000005">
    <property type="protein sequence ID" value="PHK06805.1"/>
    <property type="molecule type" value="Genomic_DNA"/>
</dbReference>
<evidence type="ECO:0000313" key="2">
    <source>
        <dbReference type="Proteomes" id="UP000222310"/>
    </source>
</evidence>
<dbReference type="Gene3D" id="2.30.30.140">
    <property type="match status" value="1"/>
</dbReference>
<dbReference type="RefSeq" id="WP_099066592.1">
    <property type="nucleotide sequence ID" value="NZ_LAHD01000005.1"/>
</dbReference>
<protein>
    <submittedName>
        <fullName evidence="1">Uncharacterized protein</fullName>
    </submittedName>
</protein>
<evidence type="ECO:0000313" key="1">
    <source>
        <dbReference type="EMBL" id="PHK06805.1"/>
    </source>
</evidence>